<accession>A0A090CZP9</accession>
<evidence type="ECO:0000313" key="2">
    <source>
        <dbReference type="Proteomes" id="UP000031552"/>
    </source>
</evidence>
<dbReference type="EMBL" id="CCEJ010000001">
    <property type="protein sequence ID" value="CDR32940.1"/>
    <property type="molecule type" value="Genomic_DNA"/>
</dbReference>
<gene>
    <name evidence="1" type="ORF">CSEC_0096</name>
</gene>
<sequence length="324" mass="36905">MKDIIKITATKIVFSLIGVSIFLSSCSSKAARFEPSPAIDITRQDIERRPTAFPPLSECERQTDWGKELFIAHAFARELDLYRAITFYKRAWLLIPRAETARLYEIEFCIIESYWFGKKYCEAIQFFESSYLAGVQGDFPSFRELLILLYECYSELGECDKADKILQLIEKKECNLSLAIRLSDALRIGDLGLAESLAIDTKYANTIYSFGDSIRREWKSPRRAQIYNAVLPGLGYWYVGQKKSAATSFVINALFIGASYYFFESGNWPMGLITASLETGWYFGGINGAGLEAKEYNESFYNHTGRAMMTSLDLFPILMLETSF</sequence>
<dbReference type="OrthoDB" id="5491410at2"/>
<reference evidence="1" key="1">
    <citation type="submission" date="2013-12" db="EMBL/GenBank/DDBJ databases">
        <authorList>
            <person name="Linke B."/>
        </authorList>
    </citation>
    <scope>NUCLEOTIDE SEQUENCE [LARGE SCALE GENOMIC DNA]</scope>
    <source>
        <strain evidence="1">CRIB-18</strain>
    </source>
</reference>
<organism evidence="1 2">
    <name type="scientific">Candidatus Criblamydia sequanensis CRIB-18</name>
    <dbReference type="NCBI Taxonomy" id="1437425"/>
    <lineage>
        <taxon>Bacteria</taxon>
        <taxon>Pseudomonadati</taxon>
        <taxon>Chlamydiota</taxon>
        <taxon>Chlamydiia</taxon>
        <taxon>Parachlamydiales</taxon>
        <taxon>Candidatus Criblamydiaceae</taxon>
        <taxon>Candidatus Criblamydia</taxon>
    </lineage>
</organism>
<proteinExistence type="predicted"/>
<keyword evidence="2" id="KW-1185">Reference proteome</keyword>
<protein>
    <submittedName>
        <fullName evidence="1">Conserved putative secreted protein</fullName>
    </submittedName>
</protein>
<name>A0A090CZP9_9BACT</name>
<dbReference type="eggNOG" id="COG0457">
    <property type="taxonomic scope" value="Bacteria"/>
</dbReference>
<evidence type="ECO:0000313" key="1">
    <source>
        <dbReference type="EMBL" id="CDR32940.1"/>
    </source>
</evidence>
<reference evidence="1" key="2">
    <citation type="submission" date="2014-09" db="EMBL/GenBank/DDBJ databases">
        <title>Criblamydia sequanensis harbors a mega-plasmid encoding arsenite resistance.</title>
        <authorList>
            <person name="Bertelli C."/>
            <person name="Goesmann A."/>
            <person name="Greub G."/>
        </authorList>
    </citation>
    <scope>NUCLEOTIDE SEQUENCE [LARGE SCALE GENOMIC DNA]</scope>
    <source>
        <strain evidence="1">CRIB-18</strain>
    </source>
</reference>
<dbReference type="PROSITE" id="PS51257">
    <property type="entry name" value="PROKAR_LIPOPROTEIN"/>
    <property type="match status" value="1"/>
</dbReference>
<dbReference type="AlphaFoldDB" id="A0A090CZP9"/>
<dbReference type="RefSeq" id="WP_053331651.1">
    <property type="nucleotide sequence ID" value="NZ_CCEJ010000001.1"/>
</dbReference>
<dbReference type="STRING" id="1437425.CSEC_0096"/>
<comment type="caution">
    <text evidence="1">The sequence shown here is derived from an EMBL/GenBank/DDBJ whole genome shotgun (WGS) entry which is preliminary data.</text>
</comment>
<dbReference type="Proteomes" id="UP000031552">
    <property type="component" value="Unassembled WGS sequence"/>
</dbReference>